<keyword evidence="5 6" id="KW-0408">Iron</keyword>
<evidence type="ECO:0000256" key="2">
    <source>
        <dbReference type="ARBA" id="ARBA00022617"/>
    </source>
</evidence>
<dbReference type="PROSITE" id="PS51007">
    <property type="entry name" value="CYTC"/>
    <property type="match status" value="1"/>
</dbReference>
<feature type="domain" description="Cytochrome c" evidence="8">
    <location>
        <begin position="20"/>
        <end position="116"/>
    </location>
</feature>
<evidence type="ECO:0000256" key="3">
    <source>
        <dbReference type="ARBA" id="ARBA00022723"/>
    </source>
</evidence>
<feature type="signal peptide" evidence="7">
    <location>
        <begin position="1"/>
        <end position="19"/>
    </location>
</feature>
<gene>
    <name evidence="9" type="ORF">H4W29_004458</name>
</gene>
<evidence type="ECO:0000256" key="5">
    <source>
        <dbReference type="ARBA" id="ARBA00023004"/>
    </source>
</evidence>
<dbReference type="InterPro" id="IPR002327">
    <property type="entry name" value="Cyt_c_1A/1B"/>
</dbReference>
<dbReference type="EMBL" id="JADBEC010000002">
    <property type="protein sequence ID" value="MBE1507213.1"/>
    <property type="molecule type" value="Genomic_DNA"/>
</dbReference>
<keyword evidence="2 6" id="KW-0349">Heme</keyword>
<protein>
    <submittedName>
        <fullName evidence="9">Cytochrome c</fullName>
    </submittedName>
</protein>
<keyword evidence="1" id="KW-0813">Transport</keyword>
<dbReference type="InterPro" id="IPR036909">
    <property type="entry name" value="Cyt_c-like_dom_sf"/>
</dbReference>
<organism evidence="9 10">
    <name type="scientific">Rhizobium viscosum</name>
    <name type="common">Arthrobacter viscosus</name>
    <dbReference type="NCBI Taxonomy" id="1673"/>
    <lineage>
        <taxon>Bacteria</taxon>
        <taxon>Pseudomonadati</taxon>
        <taxon>Pseudomonadota</taxon>
        <taxon>Alphaproteobacteria</taxon>
        <taxon>Hyphomicrobiales</taxon>
        <taxon>Rhizobiaceae</taxon>
        <taxon>Rhizobium/Agrobacterium group</taxon>
        <taxon>Rhizobium</taxon>
    </lineage>
</organism>
<evidence type="ECO:0000313" key="10">
    <source>
        <dbReference type="Proteomes" id="UP000620262"/>
    </source>
</evidence>
<proteinExistence type="predicted"/>
<evidence type="ECO:0000259" key="8">
    <source>
        <dbReference type="PROSITE" id="PS51007"/>
    </source>
</evidence>
<keyword evidence="7" id="KW-0732">Signal</keyword>
<keyword evidence="3 6" id="KW-0479">Metal-binding</keyword>
<dbReference type="RefSeq" id="WP_246517405.1">
    <property type="nucleotide sequence ID" value="NZ_BAAAVL010000004.1"/>
</dbReference>
<evidence type="ECO:0000313" key="9">
    <source>
        <dbReference type="EMBL" id="MBE1507213.1"/>
    </source>
</evidence>
<comment type="caution">
    <text evidence="9">The sequence shown here is derived from an EMBL/GenBank/DDBJ whole genome shotgun (WGS) entry which is preliminary data.</text>
</comment>
<evidence type="ECO:0000256" key="6">
    <source>
        <dbReference type="PROSITE-ProRule" id="PRU00433"/>
    </source>
</evidence>
<feature type="chain" id="PRO_5046462614" evidence="7">
    <location>
        <begin position="20"/>
        <end position="116"/>
    </location>
</feature>
<evidence type="ECO:0000256" key="7">
    <source>
        <dbReference type="SAM" id="SignalP"/>
    </source>
</evidence>
<dbReference type="Gene3D" id="1.10.760.10">
    <property type="entry name" value="Cytochrome c-like domain"/>
    <property type="match status" value="1"/>
</dbReference>
<keyword evidence="10" id="KW-1185">Reference proteome</keyword>
<dbReference type="PRINTS" id="PR00604">
    <property type="entry name" value="CYTCHRMECIAB"/>
</dbReference>
<dbReference type="Pfam" id="PF00034">
    <property type="entry name" value="Cytochrom_C"/>
    <property type="match status" value="1"/>
</dbReference>
<dbReference type="Proteomes" id="UP000620262">
    <property type="component" value="Unassembled WGS sequence"/>
</dbReference>
<dbReference type="PANTHER" id="PTHR11961">
    <property type="entry name" value="CYTOCHROME C"/>
    <property type="match status" value="1"/>
</dbReference>
<sequence length="116" mass="12523">MKTIALAIAAASLASNSFAADADRGARIFRACSSCHIVDDSRSTFGPSLKGVVGRRAAGVDDYAYSPALKKAGEEGLVWNEHELAEFLAAPNRKVPGTKMRFWGLWSFEVDDQSPF</sequence>
<dbReference type="InterPro" id="IPR009056">
    <property type="entry name" value="Cyt_c-like_dom"/>
</dbReference>
<evidence type="ECO:0000256" key="4">
    <source>
        <dbReference type="ARBA" id="ARBA00022982"/>
    </source>
</evidence>
<dbReference type="SUPFAM" id="SSF46626">
    <property type="entry name" value="Cytochrome c"/>
    <property type="match status" value="1"/>
</dbReference>
<name>A0ABR9IVK6_RHIVS</name>
<reference evidence="9 10" key="1">
    <citation type="submission" date="2020-10" db="EMBL/GenBank/DDBJ databases">
        <title>Sequencing the genomes of 1000 actinobacteria strains.</title>
        <authorList>
            <person name="Klenk H.-P."/>
        </authorList>
    </citation>
    <scope>NUCLEOTIDE SEQUENCE [LARGE SCALE GENOMIC DNA]</scope>
    <source>
        <strain evidence="9 10">DSM 7307</strain>
    </source>
</reference>
<evidence type="ECO:0000256" key="1">
    <source>
        <dbReference type="ARBA" id="ARBA00022448"/>
    </source>
</evidence>
<accession>A0ABR9IVK6</accession>
<keyword evidence="4" id="KW-0249">Electron transport</keyword>